<feature type="transmembrane region" description="Helical" evidence="1">
    <location>
        <begin position="95"/>
        <end position="114"/>
    </location>
</feature>
<sequence length="257" mass="29743">MREILTIFMDYCGDGIYPFLFLVALIYLLLTEKDRKIRLVLVESSFVITILFFFPLFKLVMDKVEEAGTYYRILWILPMTVMIAYAGVKLIGKHTRIGIIVMILLLALGGEYLYKNINITKAQNRYHIPQTVVSICDLIEPAEDEERVWAVFPSELLHYVRQYSSNIQMPYGRDMLVASWDHVEHPIYALMEADTVRIDLLAELADDYKCQYIILNKAKKTEGDPAEYGLEKIGEVEGYDVFRNVDVPVLKKEQTLP</sequence>
<feature type="transmembrane region" description="Helical" evidence="1">
    <location>
        <begin position="37"/>
        <end position="57"/>
    </location>
</feature>
<dbReference type="Proteomes" id="UP000260812">
    <property type="component" value="Unassembled WGS sequence"/>
</dbReference>
<accession>A0A3E3HZA6</accession>
<dbReference type="GeneID" id="97989146"/>
<dbReference type="EMBL" id="QVLV01000017">
    <property type="protein sequence ID" value="RGE57177.1"/>
    <property type="molecule type" value="Genomic_DNA"/>
</dbReference>
<gene>
    <name evidence="2" type="ORF">DXC51_20305</name>
</gene>
<keyword evidence="1" id="KW-0812">Transmembrane</keyword>
<keyword evidence="1" id="KW-0472">Membrane</keyword>
<dbReference type="RefSeq" id="WP_102287590.1">
    <property type="nucleotide sequence ID" value="NZ_LT969517.1"/>
</dbReference>
<feature type="transmembrane region" description="Helical" evidence="1">
    <location>
        <begin position="69"/>
        <end position="88"/>
    </location>
</feature>
<comment type="caution">
    <text evidence="2">The sequence shown here is derived from an EMBL/GenBank/DDBJ whole genome shotgun (WGS) entry which is preliminary data.</text>
</comment>
<keyword evidence="1" id="KW-1133">Transmembrane helix</keyword>
<dbReference type="AlphaFoldDB" id="A0A3E3HZA6"/>
<protein>
    <submittedName>
        <fullName evidence="2">Uncharacterized protein</fullName>
    </submittedName>
</protein>
<evidence type="ECO:0000313" key="3">
    <source>
        <dbReference type="Proteomes" id="UP000260812"/>
    </source>
</evidence>
<reference evidence="2" key="1">
    <citation type="submission" date="2018-08" db="EMBL/GenBank/DDBJ databases">
        <title>A genome reference for cultivated species of the human gut microbiota.</title>
        <authorList>
            <person name="Zou Y."/>
            <person name="Xue W."/>
            <person name="Luo G."/>
        </authorList>
    </citation>
    <scope>NUCLEOTIDE SEQUENCE [LARGE SCALE GENOMIC DNA]</scope>
    <source>
        <strain evidence="2">TF05-5AC</strain>
    </source>
</reference>
<name>A0A3E3HZA6_9FIRM</name>
<organism evidence="2 3">
    <name type="scientific">Eisenbergiella massiliensis</name>
    <dbReference type="NCBI Taxonomy" id="1720294"/>
    <lineage>
        <taxon>Bacteria</taxon>
        <taxon>Bacillati</taxon>
        <taxon>Bacillota</taxon>
        <taxon>Clostridia</taxon>
        <taxon>Lachnospirales</taxon>
        <taxon>Lachnospiraceae</taxon>
        <taxon>Eisenbergiella</taxon>
    </lineage>
</organism>
<feature type="transmembrane region" description="Helical" evidence="1">
    <location>
        <begin position="15"/>
        <end position="30"/>
    </location>
</feature>
<evidence type="ECO:0000256" key="1">
    <source>
        <dbReference type="SAM" id="Phobius"/>
    </source>
</evidence>
<keyword evidence="3" id="KW-1185">Reference proteome</keyword>
<proteinExistence type="predicted"/>
<evidence type="ECO:0000313" key="2">
    <source>
        <dbReference type="EMBL" id="RGE57177.1"/>
    </source>
</evidence>